<dbReference type="SUPFAM" id="SSF141571">
    <property type="entry name" value="Pentapeptide repeat-like"/>
    <property type="match status" value="1"/>
</dbReference>
<keyword evidence="2" id="KW-1133">Transmembrane helix</keyword>
<keyword evidence="4" id="KW-1185">Reference proteome</keyword>
<keyword evidence="2" id="KW-0812">Transmembrane</keyword>
<keyword evidence="2" id="KW-0472">Membrane</keyword>
<gene>
    <name evidence="3" type="ORF">JK361_34980</name>
</gene>
<proteinExistence type="predicted"/>
<accession>A0ABS1PBZ9</accession>
<feature type="compositionally biased region" description="Basic residues" evidence="1">
    <location>
        <begin position="221"/>
        <end position="241"/>
    </location>
</feature>
<dbReference type="InterPro" id="IPR001646">
    <property type="entry name" value="5peptide_repeat"/>
</dbReference>
<feature type="region of interest" description="Disordered" evidence="1">
    <location>
        <begin position="220"/>
        <end position="256"/>
    </location>
</feature>
<name>A0ABS1PBZ9_9ACTN</name>
<evidence type="ECO:0000256" key="1">
    <source>
        <dbReference type="SAM" id="MobiDB-lite"/>
    </source>
</evidence>
<dbReference type="RefSeq" id="WP_201826129.1">
    <property type="nucleotide sequence ID" value="NZ_JAERRH010000023.1"/>
</dbReference>
<evidence type="ECO:0000256" key="2">
    <source>
        <dbReference type="SAM" id="Phobius"/>
    </source>
</evidence>
<dbReference type="Gene3D" id="2.160.20.80">
    <property type="entry name" value="E3 ubiquitin-protein ligase SopA"/>
    <property type="match status" value="1"/>
</dbReference>
<dbReference type="Proteomes" id="UP000621386">
    <property type="component" value="Unassembled WGS sequence"/>
</dbReference>
<feature type="transmembrane region" description="Helical" evidence="2">
    <location>
        <begin position="9"/>
        <end position="29"/>
    </location>
</feature>
<organism evidence="3 4">
    <name type="scientific">Streptomyces musisoli</name>
    <dbReference type="NCBI Taxonomy" id="2802280"/>
    <lineage>
        <taxon>Bacteria</taxon>
        <taxon>Bacillati</taxon>
        <taxon>Actinomycetota</taxon>
        <taxon>Actinomycetes</taxon>
        <taxon>Kitasatosporales</taxon>
        <taxon>Streptomycetaceae</taxon>
        <taxon>Streptomyces</taxon>
    </lineage>
</organism>
<sequence length="479" mass="52687">MGSVRFGRIAAYGLATVSGVLLVVAVLSWGRLVDLATRIPLVPLVLVIASAACALAAGELYRRTRPRGRRRFAPPIRWWWVLLASAAVLAAVWVTTALLLAQAAHMPSANERTKERIEAVRTGLAAGAGAGAALTVLLAFRRQLHHERATEESEHDADERRITELYTKAVEQLGSPQAPVRLGGLYALERLGQAAADHRQTIVDVICAYLRMPYTPPAISRHSKGERKGWRQKVTRSRQAIRARVQGKMDNQRRQELQVRKTAERILTAHLCDSRLTDQRETTTANDRFWEGMRIELSHATLTTGSFNRFHVAEANFSDATFTGDASFIGATFTGHALFSGATFTRDAGFSDASFTDHAWFRGATFAGDAWFVGATFTRDAWFSDAMFTGHAWFGDATFTGDAGFRGATFTGDAQFGDATFTGHAWFRGARARLTTSEGTPLACSWPPGWDVQPTTDGWGIFRRPEASWLPDQAPRSFP</sequence>
<evidence type="ECO:0000313" key="3">
    <source>
        <dbReference type="EMBL" id="MBL1109725.1"/>
    </source>
</evidence>
<comment type="caution">
    <text evidence="3">The sequence shown here is derived from an EMBL/GenBank/DDBJ whole genome shotgun (WGS) entry which is preliminary data.</text>
</comment>
<feature type="transmembrane region" description="Helical" evidence="2">
    <location>
        <begin position="78"/>
        <end position="100"/>
    </location>
</feature>
<dbReference type="EMBL" id="JAERRH010000023">
    <property type="protein sequence ID" value="MBL1109725.1"/>
    <property type="molecule type" value="Genomic_DNA"/>
</dbReference>
<feature type="transmembrane region" description="Helical" evidence="2">
    <location>
        <begin position="120"/>
        <end position="140"/>
    </location>
</feature>
<evidence type="ECO:0000313" key="4">
    <source>
        <dbReference type="Proteomes" id="UP000621386"/>
    </source>
</evidence>
<reference evidence="3 4" key="1">
    <citation type="submission" date="2021-01" db="EMBL/GenBank/DDBJ databases">
        <title>WGS of actinomycetes isolated from Thailand.</title>
        <authorList>
            <person name="Thawai C."/>
        </authorList>
    </citation>
    <scope>NUCLEOTIDE SEQUENCE [LARGE SCALE GENOMIC DNA]</scope>
    <source>
        <strain evidence="3 4">CH5-8</strain>
    </source>
</reference>
<feature type="transmembrane region" description="Helical" evidence="2">
    <location>
        <begin position="35"/>
        <end position="57"/>
    </location>
</feature>
<dbReference type="Pfam" id="PF13576">
    <property type="entry name" value="Pentapeptide_3"/>
    <property type="match status" value="1"/>
</dbReference>
<protein>
    <submittedName>
        <fullName evidence="3">Pentapeptide repeat-containing protein</fullName>
    </submittedName>
</protein>